<dbReference type="AlphaFoldDB" id="A0AAE1CWI3"/>
<sequence length="154" mass="16620">MQPSALLFRPTAVGTTPAWRKCEPSSACRLCLGFAAGPGSGCTGATFPCPFPSPARGLSVDSKAMVGFKGRLSFKKQYMPAGSPQNGVLKVCDSQRRARPICCLAATMFTQEKPAGDVAEGLLKWFHIPGSSRAEKHTRAAFIHLWGQRQYDIM</sequence>
<dbReference type="EMBL" id="JAWDGP010006417">
    <property type="protein sequence ID" value="KAK3741496.1"/>
    <property type="molecule type" value="Genomic_DNA"/>
</dbReference>
<gene>
    <name evidence="1" type="ORF">RRG08_067326</name>
</gene>
<comment type="caution">
    <text evidence="1">The sequence shown here is derived from an EMBL/GenBank/DDBJ whole genome shotgun (WGS) entry which is preliminary data.</text>
</comment>
<protein>
    <submittedName>
        <fullName evidence="1">Uncharacterized protein</fullName>
    </submittedName>
</protein>
<evidence type="ECO:0000313" key="2">
    <source>
        <dbReference type="Proteomes" id="UP001283361"/>
    </source>
</evidence>
<name>A0AAE1CWI3_9GAST</name>
<organism evidence="1 2">
    <name type="scientific">Elysia crispata</name>
    <name type="common">lettuce slug</name>
    <dbReference type="NCBI Taxonomy" id="231223"/>
    <lineage>
        <taxon>Eukaryota</taxon>
        <taxon>Metazoa</taxon>
        <taxon>Spiralia</taxon>
        <taxon>Lophotrochozoa</taxon>
        <taxon>Mollusca</taxon>
        <taxon>Gastropoda</taxon>
        <taxon>Heterobranchia</taxon>
        <taxon>Euthyneura</taxon>
        <taxon>Panpulmonata</taxon>
        <taxon>Sacoglossa</taxon>
        <taxon>Placobranchoidea</taxon>
        <taxon>Plakobranchidae</taxon>
        <taxon>Elysia</taxon>
    </lineage>
</organism>
<dbReference type="Proteomes" id="UP001283361">
    <property type="component" value="Unassembled WGS sequence"/>
</dbReference>
<proteinExistence type="predicted"/>
<evidence type="ECO:0000313" key="1">
    <source>
        <dbReference type="EMBL" id="KAK3741496.1"/>
    </source>
</evidence>
<accession>A0AAE1CWI3</accession>
<keyword evidence="2" id="KW-1185">Reference proteome</keyword>
<reference evidence="1" key="1">
    <citation type="journal article" date="2023" name="G3 (Bethesda)">
        <title>A reference genome for the long-term kleptoplast-retaining sea slug Elysia crispata morphotype clarki.</title>
        <authorList>
            <person name="Eastman K.E."/>
            <person name="Pendleton A.L."/>
            <person name="Shaikh M.A."/>
            <person name="Suttiyut T."/>
            <person name="Ogas R."/>
            <person name="Tomko P."/>
            <person name="Gavelis G."/>
            <person name="Widhalm J.R."/>
            <person name="Wisecaver J.H."/>
        </authorList>
    </citation>
    <scope>NUCLEOTIDE SEQUENCE</scope>
    <source>
        <strain evidence="1">ECLA1</strain>
    </source>
</reference>